<keyword evidence="7" id="KW-1185">Reference proteome</keyword>
<sequence length="100" mass="11418">MEIDIISEDDNPMLHRSDVRFEIAHEEATPSRLSVRDSLAAKLNKDADEVVVHDLDTKFGMRKTVGYAKVYESPDFARDIEQEHMLDRNKIEADADAEEA</sequence>
<reference evidence="6 7" key="1">
    <citation type="submission" date="2020-08" db="EMBL/GenBank/DDBJ databases">
        <authorList>
            <person name="Seo M.-J."/>
        </authorList>
    </citation>
    <scope>NUCLEOTIDE SEQUENCE [LARGE SCALE GENOMIC DNA]</scope>
    <source>
        <strain evidence="6 7">MBLA0160</strain>
    </source>
</reference>
<proteinExistence type="inferred from homology"/>
<dbReference type="PROSITE" id="PS00529">
    <property type="entry name" value="RIBOSOMAL_S24E"/>
    <property type="match status" value="1"/>
</dbReference>
<protein>
    <recommendedName>
        <fullName evidence="4">Small ribosomal subunit protein eS24</fullName>
    </recommendedName>
</protein>
<dbReference type="GO" id="GO:0006412">
    <property type="term" value="P:translation"/>
    <property type="evidence" value="ECO:0007669"/>
    <property type="project" value="UniProtKB-UniRule"/>
</dbReference>
<evidence type="ECO:0000256" key="5">
    <source>
        <dbReference type="RuleBase" id="RU004381"/>
    </source>
</evidence>
<dbReference type="EMBL" id="JACKXD010000003">
    <property type="protein sequence ID" value="MBB6646520.1"/>
    <property type="molecule type" value="Genomic_DNA"/>
</dbReference>
<comment type="caution">
    <text evidence="6">The sequence shown here is derived from an EMBL/GenBank/DDBJ whole genome shotgun (WGS) entry which is preliminary data.</text>
</comment>
<evidence type="ECO:0000256" key="3">
    <source>
        <dbReference type="ARBA" id="ARBA00023274"/>
    </source>
</evidence>
<dbReference type="GO" id="GO:0003735">
    <property type="term" value="F:structural constituent of ribosome"/>
    <property type="evidence" value="ECO:0007669"/>
    <property type="project" value="InterPro"/>
</dbReference>
<dbReference type="HAMAP" id="MF_00545">
    <property type="entry name" value="Ribosomal_eS24"/>
    <property type="match status" value="1"/>
</dbReference>
<dbReference type="RefSeq" id="WP_185192892.1">
    <property type="nucleotide sequence ID" value="NZ_JACKXD010000003.1"/>
</dbReference>
<accession>A0A7J9SHS7</accession>
<dbReference type="Gene3D" id="3.30.70.330">
    <property type="match status" value="1"/>
</dbReference>
<dbReference type="InterPro" id="IPR001976">
    <property type="entry name" value="Ribosomal_eS24"/>
</dbReference>
<dbReference type="InterPro" id="IPR012678">
    <property type="entry name" value="Ribosomal_uL23/eL15/eS24_sf"/>
</dbReference>
<dbReference type="Pfam" id="PF01282">
    <property type="entry name" value="Ribosomal_S24e"/>
    <property type="match status" value="1"/>
</dbReference>
<name>A0A7J9SHS7_9EURY</name>
<organism evidence="6 7">
    <name type="scientific">Halobellus ruber</name>
    <dbReference type="NCBI Taxonomy" id="2761102"/>
    <lineage>
        <taxon>Archaea</taxon>
        <taxon>Methanobacteriati</taxon>
        <taxon>Methanobacteriota</taxon>
        <taxon>Stenosarchaea group</taxon>
        <taxon>Halobacteria</taxon>
        <taxon>Halobacteriales</taxon>
        <taxon>Haloferacaceae</taxon>
        <taxon>Halobellus</taxon>
    </lineage>
</organism>
<dbReference type="Proteomes" id="UP000546257">
    <property type="component" value="Unassembled WGS sequence"/>
</dbReference>
<dbReference type="AlphaFoldDB" id="A0A7J9SHS7"/>
<evidence type="ECO:0000256" key="4">
    <source>
        <dbReference type="HAMAP-Rule" id="MF_00545"/>
    </source>
</evidence>
<comment type="similarity">
    <text evidence="1 4 5">Belongs to the eukaryotic ribosomal protein eS24 family.</text>
</comment>
<dbReference type="GO" id="GO:1990904">
    <property type="term" value="C:ribonucleoprotein complex"/>
    <property type="evidence" value="ECO:0007669"/>
    <property type="project" value="UniProtKB-KW"/>
</dbReference>
<keyword evidence="3 4" id="KW-0687">Ribonucleoprotein</keyword>
<dbReference type="InterPro" id="IPR018098">
    <property type="entry name" value="Ribosomal_eS24_CS"/>
</dbReference>
<dbReference type="SUPFAM" id="SSF54189">
    <property type="entry name" value="Ribosomal proteins S24e, L23 and L15e"/>
    <property type="match status" value="1"/>
</dbReference>
<evidence type="ECO:0000256" key="2">
    <source>
        <dbReference type="ARBA" id="ARBA00022980"/>
    </source>
</evidence>
<evidence type="ECO:0000256" key="1">
    <source>
        <dbReference type="ARBA" id="ARBA00009680"/>
    </source>
</evidence>
<evidence type="ECO:0000313" key="7">
    <source>
        <dbReference type="Proteomes" id="UP000546257"/>
    </source>
</evidence>
<dbReference type="PANTHER" id="PTHR10496">
    <property type="entry name" value="40S RIBOSOMAL PROTEIN S24"/>
    <property type="match status" value="1"/>
</dbReference>
<evidence type="ECO:0000313" key="6">
    <source>
        <dbReference type="EMBL" id="MBB6646520.1"/>
    </source>
</evidence>
<dbReference type="GO" id="GO:0005840">
    <property type="term" value="C:ribosome"/>
    <property type="evidence" value="ECO:0007669"/>
    <property type="project" value="UniProtKB-KW"/>
</dbReference>
<keyword evidence="2 4" id="KW-0689">Ribosomal protein</keyword>
<gene>
    <name evidence="4 6" type="primary">rps24e</name>
    <name evidence="6" type="ORF">H5V44_09500</name>
</gene>
<dbReference type="InterPro" id="IPR012677">
    <property type="entry name" value="Nucleotide-bd_a/b_plait_sf"/>
</dbReference>